<accession>A0A9D2B9M2</accession>
<proteinExistence type="predicted"/>
<dbReference type="EMBL" id="DXEM01000014">
    <property type="protein sequence ID" value="HIX67392.1"/>
    <property type="molecule type" value="Genomic_DNA"/>
</dbReference>
<dbReference type="Proteomes" id="UP000886721">
    <property type="component" value="Unassembled WGS sequence"/>
</dbReference>
<name>A0A9D2B9M2_9FIRM</name>
<dbReference type="InterPro" id="IPR039422">
    <property type="entry name" value="MarR/SlyA-like"/>
</dbReference>
<evidence type="ECO:0000313" key="3">
    <source>
        <dbReference type="Proteomes" id="UP000886721"/>
    </source>
</evidence>
<organism evidence="2 3">
    <name type="scientific">Candidatus Anaerostipes excrementavium</name>
    <dbReference type="NCBI Taxonomy" id="2838463"/>
    <lineage>
        <taxon>Bacteria</taxon>
        <taxon>Bacillati</taxon>
        <taxon>Bacillota</taxon>
        <taxon>Clostridia</taxon>
        <taxon>Lachnospirales</taxon>
        <taxon>Lachnospiraceae</taxon>
        <taxon>Anaerostipes</taxon>
    </lineage>
</organism>
<dbReference type="SUPFAM" id="SSF46785">
    <property type="entry name" value="Winged helix' DNA-binding domain"/>
    <property type="match status" value="1"/>
</dbReference>
<protein>
    <submittedName>
        <fullName evidence="2">MarR family winged helix-turn-helix transcriptional regulator</fullName>
    </submittedName>
</protein>
<dbReference type="GO" id="GO:0003700">
    <property type="term" value="F:DNA-binding transcription factor activity"/>
    <property type="evidence" value="ECO:0007669"/>
    <property type="project" value="InterPro"/>
</dbReference>
<feature type="domain" description="HTH marR-type" evidence="1">
    <location>
        <begin position="6"/>
        <end position="137"/>
    </location>
</feature>
<dbReference type="PRINTS" id="PR00598">
    <property type="entry name" value="HTHMARR"/>
</dbReference>
<gene>
    <name evidence="2" type="ORF">H9735_04595</name>
</gene>
<dbReference type="InterPro" id="IPR036388">
    <property type="entry name" value="WH-like_DNA-bd_sf"/>
</dbReference>
<dbReference type="PANTHER" id="PTHR33164:SF105">
    <property type="entry name" value="TRANSCRIPTIONAL REPRESSOR PROTEIN-RELATED"/>
    <property type="match status" value="1"/>
</dbReference>
<dbReference type="PROSITE" id="PS50995">
    <property type="entry name" value="HTH_MARR_2"/>
    <property type="match status" value="1"/>
</dbReference>
<dbReference type="Pfam" id="PF01047">
    <property type="entry name" value="MarR"/>
    <property type="match status" value="1"/>
</dbReference>
<dbReference type="PANTHER" id="PTHR33164">
    <property type="entry name" value="TRANSCRIPTIONAL REGULATOR, MARR FAMILY"/>
    <property type="match status" value="1"/>
</dbReference>
<dbReference type="Gene3D" id="1.10.10.10">
    <property type="entry name" value="Winged helix-like DNA-binding domain superfamily/Winged helix DNA-binding domain"/>
    <property type="match status" value="1"/>
</dbReference>
<sequence>MQKRKSGCYCITLRRAAQAISDLYDAHMAAIGITVNQYSLLSKLGHYPNCSVSELAEYARLERTTVVRALKPLTAKGLIKDLSDEGERKRNLCLTVEGEEIVKKGKVIWHQEQEEIERRLGKDGVEQLQELLEKLMEKDS</sequence>
<evidence type="ECO:0000259" key="1">
    <source>
        <dbReference type="PROSITE" id="PS50995"/>
    </source>
</evidence>
<evidence type="ECO:0000313" key="2">
    <source>
        <dbReference type="EMBL" id="HIX67392.1"/>
    </source>
</evidence>
<dbReference type="InterPro" id="IPR036390">
    <property type="entry name" value="WH_DNA-bd_sf"/>
</dbReference>
<comment type="caution">
    <text evidence="2">The sequence shown here is derived from an EMBL/GenBank/DDBJ whole genome shotgun (WGS) entry which is preliminary data.</text>
</comment>
<dbReference type="SMART" id="SM00347">
    <property type="entry name" value="HTH_MARR"/>
    <property type="match status" value="1"/>
</dbReference>
<dbReference type="InterPro" id="IPR000835">
    <property type="entry name" value="HTH_MarR-typ"/>
</dbReference>
<dbReference type="GO" id="GO:0006950">
    <property type="term" value="P:response to stress"/>
    <property type="evidence" value="ECO:0007669"/>
    <property type="project" value="TreeGrafter"/>
</dbReference>
<reference evidence="2" key="1">
    <citation type="journal article" date="2021" name="PeerJ">
        <title>Extensive microbial diversity within the chicken gut microbiome revealed by metagenomics and culture.</title>
        <authorList>
            <person name="Gilroy R."/>
            <person name="Ravi A."/>
            <person name="Getino M."/>
            <person name="Pursley I."/>
            <person name="Horton D.L."/>
            <person name="Alikhan N.F."/>
            <person name="Baker D."/>
            <person name="Gharbi K."/>
            <person name="Hall N."/>
            <person name="Watson M."/>
            <person name="Adriaenssens E.M."/>
            <person name="Foster-Nyarko E."/>
            <person name="Jarju S."/>
            <person name="Secka A."/>
            <person name="Antonio M."/>
            <person name="Oren A."/>
            <person name="Chaudhuri R.R."/>
            <person name="La Ragione R."/>
            <person name="Hildebrand F."/>
            <person name="Pallen M.J."/>
        </authorList>
    </citation>
    <scope>NUCLEOTIDE SEQUENCE</scope>
    <source>
        <strain evidence="2">CHK191-13928</strain>
    </source>
</reference>
<dbReference type="AlphaFoldDB" id="A0A9D2B9M2"/>
<reference evidence="2" key="2">
    <citation type="submission" date="2021-04" db="EMBL/GenBank/DDBJ databases">
        <authorList>
            <person name="Gilroy R."/>
        </authorList>
    </citation>
    <scope>NUCLEOTIDE SEQUENCE</scope>
    <source>
        <strain evidence="2">CHK191-13928</strain>
    </source>
</reference>